<dbReference type="AlphaFoldDB" id="A0AAU9Y3S5"/>
<comment type="caution">
    <text evidence="1">The sequence shown here is derived from an EMBL/GenBank/DDBJ whole genome shotgun (WGS) entry which is preliminary data.</text>
</comment>
<dbReference type="EMBL" id="CALNXJ010000142">
    <property type="protein sequence ID" value="CAH3166762.1"/>
    <property type="molecule type" value="Genomic_DNA"/>
</dbReference>
<protein>
    <submittedName>
        <fullName evidence="1">Uncharacterized protein</fullName>
    </submittedName>
</protein>
<dbReference type="Proteomes" id="UP001159428">
    <property type="component" value="Unassembled WGS sequence"/>
</dbReference>
<proteinExistence type="predicted"/>
<gene>
    <name evidence="1" type="ORF">PMEA_00006196</name>
</gene>
<keyword evidence="2" id="KW-1185">Reference proteome</keyword>
<sequence length="51" mass="5752">MVEKNPAIEFNRLDSSDKRFAIFRRILDAEMKDGTRASIGSKAKQKEGASH</sequence>
<name>A0AAU9Y3S5_9CNID</name>
<accession>A0AAU9Y3S5</accession>
<evidence type="ECO:0000313" key="2">
    <source>
        <dbReference type="Proteomes" id="UP001159428"/>
    </source>
</evidence>
<organism evidence="1 2">
    <name type="scientific">Pocillopora meandrina</name>
    <dbReference type="NCBI Taxonomy" id="46732"/>
    <lineage>
        <taxon>Eukaryota</taxon>
        <taxon>Metazoa</taxon>
        <taxon>Cnidaria</taxon>
        <taxon>Anthozoa</taxon>
        <taxon>Hexacorallia</taxon>
        <taxon>Scleractinia</taxon>
        <taxon>Astrocoeniina</taxon>
        <taxon>Pocilloporidae</taxon>
        <taxon>Pocillopora</taxon>
    </lineage>
</organism>
<reference evidence="1 2" key="1">
    <citation type="submission" date="2022-05" db="EMBL/GenBank/DDBJ databases">
        <authorList>
            <consortium name="Genoscope - CEA"/>
            <person name="William W."/>
        </authorList>
    </citation>
    <scope>NUCLEOTIDE SEQUENCE [LARGE SCALE GENOMIC DNA]</scope>
</reference>
<evidence type="ECO:0000313" key="1">
    <source>
        <dbReference type="EMBL" id="CAH3166762.1"/>
    </source>
</evidence>